<dbReference type="OrthoDB" id="103952at2759"/>
<dbReference type="Proteomes" id="UP000198211">
    <property type="component" value="Unassembled WGS sequence"/>
</dbReference>
<dbReference type="AlphaFoldDB" id="A0A225UN92"/>
<dbReference type="EMBL" id="NBNE01014337">
    <property type="protein sequence ID" value="OWY94463.1"/>
    <property type="molecule type" value="Genomic_DNA"/>
</dbReference>
<evidence type="ECO:0000313" key="1">
    <source>
        <dbReference type="EMBL" id="OWY94463.1"/>
    </source>
</evidence>
<reference evidence="2" key="1">
    <citation type="submission" date="2017-03" db="EMBL/GenBank/DDBJ databases">
        <title>Phytopthora megakarya and P. palmivora, two closely related causual agents of cacao black pod achieved similar genome size and gene model numbers by different mechanisms.</title>
        <authorList>
            <person name="Ali S."/>
            <person name="Shao J."/>
            <person name="Larry D.J."/>
            <person name="Kronmiller B."/>
            <person name="Shen D."/>
            <person name="Strem M.D."/>
            <person name="Melnick R.L."/>
            <person name="Guiltinan M.J."/>
            <person name="Tyler B.M."/>
            <person name="Meinhardt L.W."/>
            <person name="Bailey B.A."/>
        </authorList>
    </citation>
    <scope>NUCLEOTIDE SEQUENCE [LARGE SCALE GENOMIC DNA]</scope>
    <source>
        <strain evidence="2">zdho120</strain>
    </source>
</reference>
<proteinExistence type="predicted"/>
<comment type="caution">
    <text evidence="1">The sequence shown here is derived from an EMBL/GenBank/DDBJ whole genome shotgun (WGS) entry which is preliminary data.</text>
</comment>
<keyword evidence="2" id="KW-1185">Reference proteome</keyword>
<protein>
    <submittedName>
        <fullName evidence="1">Uncharacterized protein</fullName>
    </submittedName>
</protein>
<gene>
    <name evidence="1" type="ORF">PHMEG_00035798</name>
</gene>
<accession>A0A225UN92</accession>
<evidence type="ECO:0000313" key="2">
    <source>
        <dbReference type="Proteomes" id="UP000198211"/>
    </source>
</evidence>
<organism evidence="1 2">
    <name type="scientific">Phytophthora megakarya</name>
    <dbReference type="NCBI Taxonomy" id="4795"/>
    <lineage>
        <taxon>Eukaryota</taxon>
        <taxon>Sar</taxon>
        <taxon>Stramenopiles</taxon>
        <taxon>Oomycota</taxon>
        <taxon>Peronosporomycetes</taxon>
        <taxon>Peronosporales</taxon>
        <taxon>Peronosporaceae</taxon>
        <taxon>Phytophthora</taxon>
    </lineage>
</organism>
<name>A0A225UN92_9STRA</name>
<sequence>MMQWILTHFSDCLVENEVVEEAARRGHLWLLENSNSHEGIEWENSKKWTLDRCTLVASTHWHTYLRTRGEVADYAFYQCNMEELKWAIANGFTLSDYLFLDK</sequence>